<evidence type="ECO:0000256" key="1">
    <source>
        <dbReference type="ARBA" id="ARBA00004123"/>
    </source>
</evidence>
<dbReference type="Proteomes" id="UP000825729">
    <property type="component" value="Unassembled WGS sequence"/>
</dbReference>
<comment type="caution">
    <text evidence="8">The sequence shown here is derived from an EMBL/GenBank/DDBJ whole genome shotgun (WGS) entry which is preliminary data.</text>
</comment>
<evidence type="ECO:0000256" key="2">
    <source>
        <dbReference type="ARBA" id="ARBA00022491"/>
    </source>
</evidence>
<evidence type="ECO:0000313" key="8">
    <source>
        <dbReference type="EMBL" id="KAG9455208.1"/>
    </source>
</evidence>
<proteinExistence type="predicted"/>
<keyword evidence="3" id="KW-0805">Transcription regulation</keyword>
<evidence type="ECO:0000256" key="5">
    <source>
        <dbReference type="ARBA" id="ARBA00023242"/>
    </source>
</evidence>
<protein>
    <recommendedName>
        <fullName evidence="7">OVATE domain-containing protein</fullName>
    </recommendedName>
</protein>
<evidence type="ECO:0000256" key="4">
    <source>
        <dbReference type="ARBA" id="ARBA00023163"/>
    </source>
</evidence>
<dbReference type="GO" id="GO:0045892">
    <property type="term" value="P:negative regulation of DNA-templated transcription"/>
    <property type="evidence" value="ECO:0007669"/>
    <property type="project" value="InterPro"/>
</dbReference>
<feature type="domain" description="OVATE" evidence="7">
    <location>
        <begin position="124"/>
        <end position="184"/>
    </location>
</feature>
<keyword evidence="5" id="KW-0539">Nucleus</keyword>
<accession>A0AAV7F6N2</accession>
<evidence type="ECO:0000313" key="9">
    <source>
        <dbReference type="Proteomes" id="UP000825729"/>
    </source>
</evidence>
<sequence length="204" mass="23935">MQVPVALKAKPQINPWKKLRRVFKFKLRRPIFLKLSSFRFRKLRPRRSSETPETKISSSSSTPRKGSNIRRFFSIFRGRRSPPAEEMDQVGELRSLPEVGRGALFPSPITPANLKRARESTESSSSNVEDACRSFENYLAEMIVEEKRLKDLTDVEELLYCWRNLRSPVFHDLVCRFYRELCVDLFSRENEEKMAENSPTKYKP</sequence>
<dbReference type="AlphaFoldDB" id="A0AAV7F6N2"/>
<dbReference type="InterPro" id="IPR044686">
    <property type="entry name" value="OFP17"/>
</dbReference>
<evidence type="ECO:0000256" key="6">
    <source>
        <dbReference type="SAM" id="MobiDB-lite"/>
    </source>
</evidence>
<feature type="region of interest" description="Disordered" evidence="6">
    <location>
        <begin position="44"/>
        <end position="66"/>
    </location>
</feature>
<evidence type="ECO:0000256" key="3">
    <source>
        <dbReference type="ARBA" id="ARBA00023015"/>
    </source>
</evidence>
<keyword evidence="9" id="KW-1185">Reference proteome</keyword>
<dbReference type="EMBL" id="JAINDJ010000003">
    <property type="protein sequence ID" value="KAG9455208.1"/>
    <property type="molecule type" value="Genomic_DNA"/>
</dbReference>
<dbReference type="GO" id="GO:0005634">
    <property type="term" value="C:nucleus"/>
    <property type="evidence" value="ECO:0007669"/>
    <property type="project" value="UniProtKB-SubCell"/>
</dbReference>
<name>A0AAV7F6N2_ARIFI</name>
<keyword evidence="2" id="KW-0678">Repressor</keyword>
<dbReference type="InterPro" id="IPR006458">
    <property type="entry name" value="Ovate_C"/>
</dbReference>
<keyword evidence="4" id="KW-0804">Transcription</keyword>
<dbReference type="PANTHER" id="PTHR34042:SF1">
    <property type="entry name" value="TRANSCRIPTION REPRESSOR OFP17"/>
    <property type="match status" value="1"/>
</dbReference>
<dbReference type="Pfam" id="PF04844">
    <property type="entry name" value="Ovate"/>
    <property type="match status" value="1"/>
</dbReference>
<organism evidence="8 9">
    <name type="scientific">Aristolochia fimbriata</name>
    <name type="common">White veined hardy Dutchman's pipe vine</name>
    <dbReference type="NCBI Taxonomy" id="158543"/>
    <lineage>
        <taxon>Eukaryota</taxon>
        <taxon>Viridiplantae</taxon>
        <taxon>Streptophyta</taxon>
        <taxon>Embryophyta</taxon>
        <taxon>Tracheophyta</taxon>
        <taxon>Spermatophyta</taxon>
        <taxon>Magnoliopsida</taxon>
        <taxon>Magnoliidae</taxon>
        <taxon>Piperales</taxon>
        <taxon>Aristolochiaceae</taxon>
        <taxon>Aristolochia</taxon>
    </lineage>
</organism>
<comment type="subcellular location">
    <subcellularLocation>
        <location evidence="1">Nucleus</location>
    </subcellularLocation>
</comment>
<evidence type="ECO:0000259" key="7">
    <source>
        <dbReference type="PROSITE" id="PS51754"/>
    </source>
</evidence>
<feature type="compositionally biased region" description="Polar residues" evidence="6">
    <location>
        <begin position="54"/>
        <end position="65"/>
    </location>
</feature>
<reference evidence="8 9" key="1">
    <citation type="submission" date="2021-07" db="EMBL/GenBank/DDBJ databases">
        <title>The Aristolochia fimbriata genome: insights into angiosperm evolution, floral development and chemical biosynthesis.</title>
        <authorList>
            <person name="Jiao Y."/>
        </authorList>
    </citation>
    <scope>NUCLEOTIDE SEQUENCE [LARGE SCALE GENOMIC DNA]</scope>
    <source>
        <strain evidence="8">IBCAS-2021</strain>
        <tissue evidence="8">Leaf</tissue>
    </source>
</reference>
<gene>
    <name evidence="8" type="ORF">H6P81_008112</name>
</gene>
<dbReference type="PANTHER" id="PTHR34042">
    <property type="entry name" value="TRANSCRIPTION REPRESSOR OFP17"/>
    <property type="match status" value="1"/>
</dbReference>
<dbReference type="PROSITE" id="PS51754">
    <property type="entry name" value="OVATE"/>
    <property type="match status" value="1"/>
</dbReference>